<comment type="catalytic activity">
    <reaction evidence="7">
        <text>a 2'-deoxyribonucleoside 5'-diphosphate + [thioredoxin]-disulfide + H2O = a ribonucleoside 5'-diphosphate + [thioredoxin]-dithiol</text>
        <dbReference type="Rhea" id="RHEA:23252"/>
        <dbReference type="Rhea" id="RHEA-COMP:10698"/>
        <dbReference type="Rhea" id="RHEA-COMP:10700"/>
        <dbReference type="ChEBI" id="CHEBI:15377"/>
        <dbReference type="ChEBI" id="CHEBI:29950"/>
        <dbReference type="ChEBI" id="CHEBI:50058"/>
        <dbReference type="ChEBI" id="CHEBI:57930"/>
        <dbReference type="ChEBI" id="CHEBI:73316"/>
        <dbReference type="EC" id="1.17.4.1"/>
    </reaction>
</comment>
<reference evidence="10" key="1">
    <citation type="submission" date="2023-07" db="EMBL/GenBank/DDBJ databases">
        <title>Between Cages and Wild: Unraveling the Impact of Captivity on Animal Microbiomes and Antimicrobial Resistance.</title>
        <authorList>
            <person name="Schmartz G.P."/>
            <person name="Rehner J."/>
            <person name="Schuff M.J."/>
            <person name="Becker S.L."/>
            <person name="Kravczyk M."/>
            <person name="Gurevich A."/>
            <person name="Francke R."/>
            <person name="Mueller R."/>
            <person name="Keller V."/>
            <person name="Keller A."/>
        </authorList>
    </citation>
    <scope>NUCLEOTIDE SEQUENCE</scope>
    <source>
        <strain evidence="10">S39M_St_73</strain>
    </source>
</reference>
<dbReference type="PROSITE" id="PS51354">
    <property type="entry name" value="GLUTAREDOXIN_2"/>
    <property type="match status" value="1"/>
</dbReference>
<comment type="subunit">
    <text evidence="3">Tetramer of two alpha and two beta subunits.</text>
</comment>
<dbReference type="SUPFAM" id="SSF47240">
    <property type="entry name" value="Ferritin-like"/>
    <property type="match status" value="1"/>
</dbReference>
<dbReference type="GO" id="GO:0009263">
    <property type="term" value="P:deoxyribonucleotide biosynthetic process"/>
    <property type="evidence" value="ECO:0007669"/>
    <property type="project" value="InterPro"/>
</dbReference>
<dbReference type="InterPro" id="IPR000358">
    <property type="entry name" value="RNR_small_fam"/>
</dbReference>
<dbReference type="InterPro" id="IPR009078">
    <property type="entry name" value="Ferritin-like_SF"/>
</dbReference>
<evidence type="ECO:0000313" key="10">
    <source>
        <dbReference type="EMBL" id="MDO5457926.1"/>
    </source>
</evidence>
<dbReference type="Pfam" id="PF00462">
    <property type="entry name" value="Glutaredoxin"/>
    <property type="match status" value="1"/>
</dbReference>
<gene>
    <name evidence="10" type="ORF">Q4F26_06210</name>
</gene>
<comment type="similarity">
    <text evidence="2">Belongs to the ribonucleoside diphosphate reductase small chain family.</text>
</comment>
<sequence length="498" mass="58246">MSRVIIYTKKSCPWCDRLKTWLKDNQIDFEEIDVEEDKAALDHIKNQGLSTVPQVFIDGVHRPHEPIYSGLLEWIHDDTAAQPASQVIKRDGQQVPFDGDKIKQAIEKANNETKELTPEEVTHVAGTVVEKIDQAIIEVEEIQDLVEMELMSQYFPQTAKAYILYREKQKQLRKRDIFKPRKHLKPYEYPELESYKEAIQHSYWLHTEYNYTSDIQDYKVNILPHERTAIRNAMLAISQVEVSVKTFWAKLYDRLPKPELANVGMTFAESEVRHSDAYSHLLELLGLNSIFEKIEDIPVLNQRVDYLNAHIQYSQTGSNRDYTISVLLFSAFIEHISLFSQFLIIMGFNKHKNLFSGISNVIEATSKEEQLHGEFGIDLINTIREENPDWFDEEMAQEIYRLCQEAYASEKEVLDWIYEDGEIDFMPKYTVQEFIKNRLNNSLEAIGLERIFETDAAEVEKTLWFDEEIVSTKHVDFFEKRSVNYTKRSKSVTADDLF</sequence>
<comment type="caution">
    <text evidence="10">The sequence shown here is derived from an EMBL/GenBank/DDBJ whole genome shotgun (WGS) entry which is preliminary data.</text>
</comment>
<dbReference type="InterPro" id="IPR005144">
    <property type="entry name" value="ATP-cone_dom"/>
</dbReference>
<evidence type="ECO:0000256" key="2">
    <source>
        <dbReference type="ARBA" id="ARBA00009303"/>
    </source>
</evidence>
<evidence type="ECO:0000256" key="8">
    <source>
        <dbReference type="PROSITE-ProRule" id="PRU00492"/>
    </source>
</evidence>
<dbReference type="PANTHER" id="PTHR23409:SF18">
    <property type="entry name" value="RIBONUCLEOSIDE-DIPHOSPHATE REDUCTASE SUBUNIT M2"/>
    <property type="match status" value="1"/>
</dbReference>
<dbReference type="Pfam" id="PF03477">
    <property type="entry name" value="ATP-cone"/>
    <property type="match status" value="1"/>
</dbReference>
<evidence type="ECO:0000256" key="4">
    <source>
        <dbReference type="ARBA" id="ARBA00012274"/>
    </source>
</evidence>
<dbReference type="Proteomes" id="UP001171751">
    <property type="component" value="Unassembled WGS sequence"/>
</dbReference>
<proteinExistence type="inferred from homology"/>
<evidence type="ECO:0000256" key="5">
    <source>
        <dbReference type="ARBA" id="ARBA00022741"/>
    </source>
</evidence>
<evidence type="ECO:0000256" key="3">
    <source>
        <dbReference type="ARBA" id="ARBA00011209"/>
    </source>
</evidence>
<name>A0AA43UDG7_9LACT</name>
<dbReference type="AlphaFoldDB" id="A0AA43UDG7"/>
<dbReference type="EC" id="1.17.4.1" evidence="4"/>
<comment type="cofactor">
    <cofactor evidence="1">
        <name>Fe cation</name>
        <dbReference type="ChEBI" id="CHEBI:24875"/>
    </cofactor>
</comment>
<evidence type="ECO:0000259" key="9">
    <source>
        <dbReference type="PROSITE" id="PS51161"/>
    </source>
</evidence>
<dbReference type="SUPFAM" id="SSF52833">
    <property type="entry name" value="Thioredoxin-like"/>
    <property type="match status" value="1"/>
</dbReference>
<dbReference type="InterPro" id="IPR014025">
    <property type="entry name" value="Glutaredoxin_subgr"/>
</dbReference>
<keyword evidence="11" id="KW-1185">Reference proteome</keyword>
<feature type="domain" description="ATP-cone" evidence="9">
    <location>
        <begin position="85"/>
        <end position="173"/>
    </location>
</feature>
<keyword evidence="6 8" id="KW-0067">ATP-binding</keyword>
<evidence type="ECO:0000313" key="11">
    <source>
        <dbReference type="Proteomes" id="UP001171751"/>
    </source>
</evidence>
<keyword evidence="5 8" id="KW-0547">Nucleotide-binding</keyword>
<dbReference type="InterPro" id="IPR036249">
    <property type="entry name" value="Thioredoxin-like_sf"/>
</dbReference>
<organism evidence="10 11">
    <name type="scientific">Atopococcus tabaci</name>
    <dbReference type="NCBI Taxonomy" id="269774"/>
    <lineage>
        <taxon>Bacteria</taxon>
        <taxon>Bacillati</taxon>
        <taxon>Bacillota</taxon>
        <taxon>Bacilli</taxon>
        <taxon>Lactobacillales</taxon>
        <taxon>Carnobacteriaceae</taxon>
        <taxon>Atopococcus</taxon>
    </lineage>
</organism>
<dbReference type="Pfam" id="PF00268">
    <property type="entry name" value="Ribonuc_red_sm"/>
    <property type="match status" value="1"/>
</dbReference>
<dbReference type="PROSITE" id="PS51161">
    <property type="entry name" value="ATP_CONE"/>
    <property type="match status" value="1"/>
</dbReference>
<protein>
    <recommendedName>
        <fullName evidence="4">ribonucleoside-diphosphate reductase</fullName>
        <ecNumber evidence="4">1.17.4.1</ecNumber>
    </recommendedName>
</protein>
<dbReference type="Gene3D" id="3.40.30.10">
    <property type="entry name" value="Glutaredoxin"/>
    <property type="match status" value="1"/>
</dbReference>
<dbReference type="GO" id="GO:0005524">
    <property type="term" value="F:ATP binding"/>
    <property type="evidence" value="ECO:0007669"/>
    <property type="project" value="UniProtKB-UniRule"/>
</dbReference>
<dbReference type="EMBL" id="JAUNQW010000035">
    <property type="protein sequence ID" value="MDO5457926.1"/>
    <property type="molecule type" value="Genomic_DNA"/>
</dbReference>
<accession>A0AA43UDG7</accession>
<dbReference type="PRINTS" id="PR00160">
    <property type="entry name" value="GLUTAREDOXIN"/>
</dbReference>
<dbReference type="InterPro" id="IPR033909">
    <property type="entry name" value="RNR_small"/>
</dbReference>
<dbReference type="InterPro" id="IPR012348">
    <property type="entry name" value="RNR-like"/>
</dbReference>
<evidence type="ECO:0000256" key="6">
    <source>
        <dbReference type="ARBA" id="ARBA00022840"/>
    </source>
</evidence>
<dbReference type="PANTHER" id="PTHR23409">
    <property type="entry name" value="RIBONUCLEOSIDE-DIPHOSPHATE REDUCTASE SMALL CHAIN"/>
    <property type="match status" value="1"/>
</dbReference>
<dbReference type="Gene3D" id="1.10.620.20">
    <property type="entry name" value="Ribonucleotide Reductase, subunit A"/>
    <property type="match status" value="1"/>
</dbReference>
<evidence type="ECO:0000256" key="7">
    <source>
        <dbReference type="ARBA" id="ARBA00047754"/>
    </source>
</evidence>
<evidence type="ECO:0000256" key="1">
    <source>
        <dbReference type="ARBA" id="ARBA00001962"/>
    </source>
</evidence>
<dbReference type="GO" id="GO:0004748">
    <property type="term" value="F:ribonucleoside-diphosphate reductase activity, thioredoxin disulfide as acceptor"/>
    <property type="evidence" value="ECO:0007669"/>
    <property type="project" value="UniProtKB-EC"/>
</dbReference>
<dbReference type="InterPro" id="IPR002109">
    <property type="entry name" value="Glutaredoxin"/>
</dbReference>
<dbReference type="CDD" id="cd01049">
    <property type="entry name" value="RNRR2"/>
    <property type="match status" value="1"/>
</dbReference>